<dbReference type="HOGENOM" id="CLU_110234_0_0_6"/>
<keyword evidence="1" id="KW-0472">Membrane</keyword>
<dbReference type="EnsemblBacteria" id="AAS63747">
    <property type="protein sequence ID" value="AAS63747"/>
    <property type="gene ID" value="YP_3596"/>
</dbReference>
<evidence type="ECO:0000313" key="3">
    <source>
        <dbReference type="EMBL" id="AAS63747.1"/>
    </source>
</evidence>
<name>Q8CKM3_YERPE</name>
<dbReference type="DNASU" id="1148231"/>
<evidence type="ECO:0000256" key="1">
    <source>
        <dbReference type="SAM" id="Phobius"/>
    </source>
</evidence>
<reference evidence="4" key="3">
    <citation type="journal article" date="2004" name="DNA Res.">
        <title>Complete genome sequence of Yersinia pestis strain 91001, an isolate avirulent to humans.</title>
        <authorList>
            <person name="Song Y."/>
            <person name="Tong Z."/>
            <person name="Wang J."/>
            <person name="Wang L."/>
            <person name="Guo Z."/>
            <person name="Han Y."/>
            <person name="Zhang J."/>
            <person name="Pei D."/>
            <person name="Zhou D."/>
            <person name="Qin H."/>
            <person name="Pang X."/>
            <person name="Han Y."/>
            <person name="Zhai J."/>
            <person name="Li M."/>
            <person name="Cui B."/>
            <person name="Qi Z."/>
            <person name="Jin L."/>
            <person name="Dai R."/>
            <person name="Chen F."/>
            <person name="Li S."/>
            <person name="Ye C."/>
            <person name="Du Z."/>
            <person name="Lin W."/>
            <person name="Wang J."/>
            <person name="Yu J."/>
            <person name="Yang H."/>
            <person name="Wang J."/>
            <person name="Huang P."/>
            <person name="Yang R."/>
        </authorList>
    </citation>
    <scope>NUCLEOTIDE SEQUENCE [LARGE SCALE GENOMIC DNA]</scope>
    <source>
        <strain evidence="4">91001 / Biovar Mediaevalis</strain>
    </source>
</reference>
<reference evidence="3" key="4">
    <citation type="submission" date="2016-05" db="EMBL/GenBank/DDBJ databases">
        <title>Reannotation of Yersinia pestis strain 91001 based on omics data.</title>
        <authorList>
            <person name="Yiqing M."/>
        </authorList>
    </citation>
    <scope>NUCLEOTIDE SEQUENCE</scope>
    <source>
        <strain evidence="3">91001</strain>
    </source>
</reference>
<sequence length="176" mass="19718">MLVSCSGVTLSMIMRLSKALMVCAIALFATLVVFGNMTDYNTNFVFVHHVLQMDTIFPDATISYRAIHSPWLQQLGYIGIILLETLTAVFCWVGGIGLLINRKAPAKVFNRKKGIAIIGLTLGFLTWQVVFMSIGGEWFGMWMSKQWNGVPNAFRFFVTTILVLIYLVQPDGELDE</sequence>
<accession>Q74Q93</accession>
<proteinExistence type="predicted"/>
<dbReference type="KEGG" id="ypm:YP_3596"/>
<feature type="transmembrane region" description="Helical" evidence="1">
    <location>
        <begin position="75"/>
        <end position="101"/>
    </location>
</feature>
<protein>
    <submittedName>
        <fullName evidence="3">Membrane protein</fullName>
    </submittedName>
</protein>
<feature type="transmembrane region" description="Helical" evidence="1">
    <location>
        <begin position="19"/>
        <end position="37"/>
    </location>
</feature>
<dbReference type="AlphaFoldDB" id="Q8CKM3"/>
<dbReference type="KEGG" id="ypk:y3284"/>
<organism evidence="2 5">
    <name type="scientific">Yersinia pestis</name>
    <dbReference type="NCBI Taxonomy" id="632"/>
    <lineage>
        <taxon>Bacteria</taxon>
        <taxon>Pseudomonadati</taxon>
        <taxon>Pseudomonadota</taxon>
        <taxon>Gammaproteobacteria</taxon>
        <taxon>Enterobacterales</taxon>
        <taxon>Yersiniaceae</taxon>
        <taxon>Yersinia</taxon>
    </lineage>
</organism>
<dbReference type="Proteomes" id="UP000002490">
    <property type="component" value="Chromosome"/>
</dbReference>
<dbReference type="EMBL" id="AE017042">
    <property type="protein sequence ID" value="AAS63747.1"/>
    <property type="molecule type" value="Genomic_DNA"/>
</dbReference>
<keyword evidence="1" id="KW-0812">Transmembrane</keyword>
<dbReference type="InterPro" id="IPR018681">
    <property type="entry name" value="DUF2165_transmembrane"/>
</dbReference>
<gene>
    <name evidence="2" type="ordered locus">y3284</name>
    <name evidence="3" type="ordered locus">YP_3596</name>
</gene>
<reference evidence="3" key="2">
    <citation type="submission" date="2003-04" db="EMBL/GenBank/DDBJ databases">
        <authorList>
            <person name="Song Y."/>
            <person name="Tong Z."/>
            <person name="Wang L."/>
            <person name="Han Y."/>
            <person name="Zhang J."/>
            <person name="Pei D."/>
            <person name="Wang J."/>
            <person name="Zhou D."/>
            <person name="Han Y."/>
            <person name="Pang X."/>
            <person name="Zhai J."/>
            <person name="Chen F."/>
            <person name="Qin H."/>
            <person name="Wang J."/>
            <person name="Li S."/>
            <person name="Guo Z."/>
            <person name="Ye C."/>
            <person name="Du Z."/>
            <person name="Lin W."/>
            <person name="Wang J."/>
            <person name="Yu J."/>
            <person name="Yang H."/>
            <person name="Wang J."/>
            <person name="Huang P."/>
            <person name="Yang R."/>
        </authorList>
    </citation>
    <scope>NUCLEOTIDE SEQUENCE</scope>
    <source>
        <strain evidence="3">91001</strain>
    </source>
</reference>
<evidence type="ECO:0000313" key="2">
    <source>
        <dbReference type="EMBL" id="AAM86834.1"/>
    </source>
</evidence>
<reference evidence="2 5" key="1">
    <citation type="journal article" date="2002" name="J. Bacteriol.">
        <title>Genome sequence of Yersinia pestis KIM.</title>
        <authorList>
            <person name="Deng W."/>
            <person name="Burland V."/>
            <person name="Plunkett G.III."/>
            <person name="Boutin A."/>
            <person name="Mayhew G.F."/>
            <person name="Liss P."/>
            <person name="Perna N.T."/>
            <person name="Rose D.J."/>
            <person name="Mau B."/>
            <person name="Zhou S."/>
            <person name="Schwartz D.C."/>
            <person name="Fetherston J.D."/>
            <person name="Lindler L.E."/>
            <person name="Brubaker R.R."/>
            <person name="Plana G.V."/>
            <person name="Straley S.C."/>
            <person name="McDonough K.A."/>
            <person name="Nilles M.L."/>
            <person name="Matson J.S."/>
            <person name="Blattner F.R."/>
            <person name="Perry R.D."/>
        </authorList>
    </citation>
    <scope>NUCLEOTIDE SEQUENCE [LARGE SCALE GENOMIC DNA]</scope>
    <source>
        <strain evidence="2">KIM</strain>
        <strain evidence="5">KIM10+ / Biovar Mediaevalis</strain>
    </source>
</reference>
<dbReference type="Pfam" id="PF09933">
    <property type="entry name" value="DUF2165"/>
    <property type="match status" value="1"/>
</dbReference>
<dbReference type="Proteomes" id="UP000001019">
    <property type="component" value="Chromosome"/>
</dbReference>
<feature type="transmembrane region" description="Helical" evidence="1">
    <location>
        <begin position="152"/>
        <end position="168"/>
    </location>
</feature>
<evidence type="ECO:0000313" key="5">
    <source>
        <dbReference type="Proteomes" id="UP000002490"/>
    </source>
</evidence>
<dbReference type="EMBL" id="AE009952">
    <property type="protein sequence ID" value="AAM86834.1"/>
    <property type="molecule type" value="Genomic_DNA"/>
</dbReference>
<accession>Q8CKM3</accession>
<evidence type="ECO:0000313" key="4">
    <source>
        <dbReference type="Proteomes" id="UP000001019"/>
    </source>
</evidence>
<keyword evidence="1" id="KW-1133">Transmembrane helix</keyword>
<feature type="transmembrane region" description="Helical" evidence="1">
    <location>
        <begin position="113"/>
        <end position="132"/>
    </location>
</feature>